<proteinExistence type="predicted"/>
<evidence type="ECO:0000313" key="3">
    <source>
        <dbReference type="Proteomes" id="UP001598112"/>
    </source>
</evidence>
<evidence type="ECO:0000313" key="2">
    <source>
        <dbReference type="EMBL" id="MFD3294076.1"/>
    </source>
</evidence>
<dbReference type="Proteomes" id="UP001598112">
    <property type="component" value="Unassembled WGS sequence"/>
</dbReference>
<evidence type="ECO:0000259" key="1">
    <source>
        <dbReference type="Pfam" id="PF14326"/>
    </source>
</evidence>
<feature type="domain" description="DUF4384" evidence="1">
    <location>
        <begin position="149"/>
        <end position="225"/>
    </location>
</feature>
<gene>
    <name evidence="2" type="ORF">SKC35_10285</name>
</gene>
<name>A0ABW6D790_9BACT</name>
<accession>A0ABW6D790</accession>
<dbReference type="InterPro" id="IPR025493">
    <property type="entry name" value="DUF4384"/>
</dbReference>
<keyword evidence="3" id="KW-1185">Reference proteome</keyword>
<reference evidence="2 3" key="1">
    <citation type="submission" date="2024-03" db="EMBL/GenBank/DDBJ databases">
        <title>Aquirufa genome sequencing.</title>
        <authorList>
            <person name="Pitt A."/>
            <person name="Hahn M.W."/>
        </authorList>
    </citation>
    <scope>NUCLEOTIDE SEQUENCE [LARGE SCALE GENOMIC DNA]</scope>
    <source>
        <strain evidence="2 3">KTFRIE-69F</strain>
    </source>
</reference>
<dbReference type="Pfam" id="PF14326">
    <property type="entry name" value="DUF4384"/>
    <property type="match status" value="1"/>
</dbReference>
<comment type="caution">
    <text evidence="2">The sequence shown here is derived from an EMBL/GenBank/DDBJ whole genome shotgun (WGS) entry which is preliminary data.</text>
</comment>
<dbReference type="EMBL" id="JBBKXY010000003">
    <property type="protein sequence ID" value="MFD3294076.1"/>
    <property type="molecule type" value="Genomic_DNA"/>
</dbReference>
<dbReference type="RefSeq" id="WP_377979287.1">
    <property type="nucleotide sequence ID" value="NZ_JBBKXY010000003.1"/>
</dbReference>
<protein>
    <submittedName>
        <fullName evidence="2">DUF4384 domain-containing protein</fullName>
    </submittedName>
</protein>
<organism evidence="2 3">
    <name type="scientific">Aquirufa originis</name>
    <dbReference type="NCBI Taxonomy" id="3096514"/>
    <lineage>
        <taxon>Bacteria</taxon>
        <taxon>Pseudomonadati</taxon>
        <taxon>Bacteroidota</taxon>
        <taxon>Cytophagia</taxon>
        <taxon>Cytophagales</taxon>
        <taxon>Flectobacillaceae</taxon>
        <taxon>Aquirufa</taxon>
    </lineage>
</organism>
<sequence length="265" mass="30177">MFQLKNKIAFLLFVSISFNLVSQKEVRLNNLSACAVLQQNQTIEEARKSAIFNVKLLALQEAGISEVITANQFFDVKKGSSSDKDEYYESTFADLKGEISKFTIRSFDQSVGETGEVNICVRADISVMKFDVEPLGKTNLLVEGLSSRYKNGDPIFVKISSPNPVYYWVFLIDGDGKYSLLYPFNNQQSNFIESNKIISLPEKSFNWNVTTSNKEGEKNGLLFVSYPQNVSISTQQITDFNSWASWYNQLDYTKRSKQIKNFLIF</sequence>